<evidence type="ECO:0000313" key="8">
    <source>
        <dbReference type="Proteomes" id="UP000694853"/>
    </source>
</evidence>
<evidence type="ECO:0000256" key="4">
    <source>
        <dbReference type="ARBA" id="ARBA00023125"/>
    </source>
</evidence>
<dbReference type="OrthoDB" id="6270329at2759"/>
<keyword evidence="8" id="KW-1185">Reference proteome</keyword>
<organism evidence="8 9">
    <name type="scientific">Abrus precatorius</name>
    <name type="common">Indian licorice</name>
    <name type="synonym">Glycine abrus</name>
    <dbReference type="NCBI Taxonomy" id="3816"/>
    <lineage>
        <taxon>Eukaryota</taxon>
        <taxon>Viridiplantae</taxon>
        <taxon>Streptophyta</taxon>
        <taxon>Embryophyta</taxon>
        <taxon>Tracheophyta</taxon>
        <taxon>Spermatophyta</taxon>
        <taxon>Magnoliopsida</taxon>
        <taxon>eudicotyledons</taxon>
        <taxon>Gunneridae</taxon>
        <taxon>Pentapetalae</taxon>
        <taxon>rosids</taxon>
        <taxon>fabids</taxon>
        <taxon>Fabales</taxon>
        <taxon>Fabaceae</taxon>
        <taxon>Papilionoideae</taxon>
        <taxon>50 kb inversion clade</taxon>
        <taxon>NPAAA clade</taxon>
        <taxon>indigoferoid/millettioid clade</taxon>
        <taxon>Abreae</taxon>
        <taxon>Abrus</taxon>
    </lineage>
</organism>
<name>A0A8B8K093_ABRPR</name>
<evidence type="ECO:0000259" key="7">
    <source>
        <dbReference type="PROSITE" id="PS51519"/>
    </source>
</evidence>
<keyword evidence="2" id="KW-0805">Transcription regulation</keyword>
<evidence type="ECO:0000313" key="9">
    <source>
        <dbReference type="RefSeq" id="XP_027337140.1"/>
    </source>
</evidence>
<evidence type="ECO:0000256" key="1">
    <source>
        <dbReference type="ARBA" id="ARBA00004049"/>
    </source>
</evidence>
<accession>A0A8B8K093</accession>
<dbReference type="Pfam" id="PF02042">
    <property type="entry name" value="RWP-RK"/>
    <property type="match status" value="1"/>
</dbReference>
<sequence length="239" mass="28013">MDLFTEYDFPNLEMIPHGFNYLCSATQTQTDKIMEISPFEGFLEFDRTPELPYQRKELCFNEFPDLENFNFDFNLPPLGEDFDEVDQKPLNIVVPYNGEGERGFVKKEEVVDNEERALAVPSSSRKKRSCVLEFDEIKKHFGVPITEAAKEMNVGLTLLKRRCRELNIMRWPHRKLKSLKLLIDNVKELGLANEVAMLEKHKMMLEKLPGLELSEETKKLRQACFKANYKRRRYLALQA</sequence>
<evidence type="ECO:0000256" key="3">
    <source>
        <dbReference type="ARBA" id="ARBA00023054"/>
    </source>
</evidence>
<keyword evidence="3" id="KW-0175">Coiled coil</keyword>
<protein>
    <submittedName>
        <fullName evidence="9">Protein RKD4</fullName>
    </submittedName>
</protein>
<keyword evidence="6" id="KW-0539">Nucleus</keyword>
<dbReference type="AlphaFoldDB" id="A0A8B8K093"/>
<reference evidence="8" key="1">
    <citation type="journal article" date="2019" name="Toxins">
        <title>Detection of Abrin-Like and Prepropulchellin-Like Toxin Genes and Transcripts Using Whole Genome Sequencing and Full-Length Transcript Sequencing of Abrus precatorius.</title>
        <authorList>
            <person name="Hovde B.T."/>
            <person name="Daligault H.E."/>
            <person name="Hanschen E.R."/>
            <person name="Kunde Y.A."/>
            <person name="Johnson M.B."/>
            <person name="Starkenburg S.R."/>
            <person name="Johnson S.L."/>
        </authorList>
    </citation>
    <scope>NUCLEOTIDE SEQUENCE [LARGE SCALE GENOMIC DNA]</scope>
</reference>
<dbReference type="PANTHER" id="PTHR46373">
    <property type="entry name" value="PROTEIN RKD4"/>
    <property type="match status" value="1"/>
</dbReference>
<dbReference type="GO" id="GO:0003677">
    <property type="term" value="F:DNA binding"/>
    <property type="evidence" value="ECO:0007669"/>
    <property type="project" value="UniProtKB-KW"/>
</dbReference>
<feature type="domain" description="RWP-RK" evidence="7">
    <location>
        <begin position="114"/>
        <end position="200"/>
    </location>
</feature>
<dbReference type="KEGG" id="aprc:113850801"/>
<dbReference type="InterPro" id="IPR003035">
    <property type="entry name" value="RWP-RK_dom"/>
</dbReference>
<dbReference type="Proteomes" id="UP000694853">
    <property type="component" value="Unplaced"/>
</dbReference>
<dbReference type="GO" id="GO:0003700">
    <property type="term" value="F:DNA-binding transcription factor activity"/>
    <property type="evidence" value="ECO:0007669"/>
    <property type="project" value="InterPro"/>
</dbReference>
<dbReference type="InterPro" id="IPR044607">
    <property type="entry name" value="RKD-like"/>
</dbReference>
<evidence type="ECO:0000256" key="5">
    <source>
        <dbReference type="ARBA" id="ARBA00023163"/>
    </source>
</evidence>
<proteinExistence type="predicted"/>
<evidence type="ECO:0000256" key="2">
    <source>
        <dbReference type="ARBA" id="ARBA00023015"/>
    </source>
</evidence>
<dbReference type="RefSeq" id="XP_027337140.1">
    <property type="nucleotide sequence ID" value="XM_027481339.1"/>
</dbReference>
<keyword evidence="4" id="KW-0238">DNA-binding</keyword>
<dbReference type="PANTHER" id="PTHR46373:SF20">
    <property type="entry name" value="PROTEIN RKD1"/>
    <property type="match status" value="1"/>
</dbReference>
<reference evidence="9" key="2">
    <citation type="submission" date="2025-08" db="UniProtKB">
        <authorList>
            <consortium name="RefSeq"/>
        </authorList>
    </citation>
    <scope>IDENTIFICATION</scope>
    <source>
        <tissue evidence="9">Young leaves</tissue>
    </source>
</reference>
<keyword evidence="5" id="KW-0804">Transcription</keyword>
<evidence type="ECO:0000256" key="6">
    <source>
        <dbReference type="ARBA" id="ARBA00023242"/>
    </source>
</evidence>
<comment type="function">
    <text evidence="1">Putative transcription factor.</text>
</comment>
<dbReference type="GeneID" id="113850801"/>
<gene>
    <name evidence="9" type="primary">LOC113850801</name>
</gene>
<dbReference type="PROSITE" id="PS51519">
    <property type="entry name" value="RWP_RK"/>
    <property type="match status" value="1"/>
</dbReference>